<dbReference type="RefSeq" id="XP_058311195.1">
    <property type="nucleotide sequence ID" value="XM_058448851.1"/>
</dbReference>
<dbReference type="GO" id="GO:0045944">
    <property type="term" value="P:positive regulation of transcription by RNA polymerase II"/>
    <property type="evidence" value="ECO:0007669"/>
    <property type="project" value="TreeGrafter"/>
</dbReference>
<evidence type="ECO:0000256" key="3">
    <source>
        <dbReference type="ARBA" id="ARBA00023125"/>
    </source>
</evidence>
<gene>
    <name evidence="8" type="ORF">N7498_001789</name>
</gene>
<dbReference type="PANTHER" id="PTHR37534">
    <property type="entry name" value="TRANSCRIPTIONAL ACTIVATOR PROTEIN UGA3"/>
    <property type="match status" value="1"/>
</dbReference>
<comment type="caution">
    <text evidence="8">The sequence shown here is derived from an EMBL/GenBank/DDBJ whole genome shotgun (WGS) entry which is preliminary data.</text>
</comment>
<organism evidence="8 9">
    <name type="scientific">Penicillium cinerascens</name>
    <dbReference type="NCBI Taxonomy" id="70096"/>
    <lineage>
        <taxon>Eukaryota</taxon>
        <taxon>Fungi</taxon>
        <taxon>Dikarya</taxon>
        <taxon>Ascomycota</taxon>
        <taxon>Pezizomycotina</taxon>
        <taxon>Eurotiomycetes</taxon>
        <taxon>Eurotiomycetidae</taxon>
        <taxon>Eurotiales</taxon>
        <taxon>Aspergillaceae</taxon>
        <taxon>Penicillium</taxon>
    </lineage>
</organism>
<evidence type="ECO:0000256" key="1">
    <source>
        <dbReference type="ARBA" id="ARBA00004123"/>
    </source>
</evidence>
<reference evidence="8" key="2">
    <citation type="journal article" date="2023" name="IMA Fungus">
        <title>Comparative genomic study of the Penicillium genus elucidates a diverse pangenome and 15 lateral gene transfer events.</title>
        <authorList>
            <person name="Petersen C."/>
            <person name="Sorensen T."/>
            <person name="Nielsen M.R."/>
            <person name="Sondergaard T.E."/>
            <person name="Sorensen J.L."/>
            <person name="Fitzpatrick D.A."/>
            <person name="Frisvad J.C."/>
            <person name="Nielsen K.L."/>
        </authorList>
    </citation>
    <scope>NUCLEOTIDE SEQUENCE</scope>
    <source>
        <strain evidence="8">IBT 15544</strain>
    </source>
</reference>
<evidence type="ECO:0000313" key="8">
    <source>
        <dbReference type="EMBL" id="KAJ5215382.1"/>
    </source>
</evidence>
<dbReference type="GO" id="GO:0008270">
    <property type="term" value="F:zinc ion binding"/>
    <property type="evidence" value="ECO:0007669"/>
    <property type="project" value="InterPro"/>
</dbReference>
<accession>A0A9W9N8U9</accession>
<keyword evidence="5" id="KW-0539">Nucleus</keyword>
<dbReference type="GO" id="GO:0005634">
    <property type="term" value="C:nucleus"/>
    <property type="evidence" value="ECO:0007669"/>
    <property type="project" value="UniProtKB-SubCell"/>
</dbReference>
<evidence type="ECO:0000256" key="4">
    <source>
        <dbReference type="ARBA" id="ARBA00023163"/>
    </source>
</evidence>
<evidence type="ECO:0000256" key="5">
    <source>
        <dbReference type="ARBA" id="ARBA00023242"/>
    </source>
</evidence>
<evidence type="ECO:0000256" key="6">
    <source>
        <dbReference type="SAM" id="MobiDB-lite"/>
    </source>
</evidence>
<dbReference type="GO" id="GO:0000981">
    <property type="term" value="F:DNA-binding transcription factor activity, RNA polymerase II-specific"/>
    <property type="evidence" value="ECO:0007669"/>
    <property type="project" value="InterPro"/>
</dbReference>
<dbReference type="OrthoDB" id="4525710at2759"/>
<dbReference type="PROSITE" id="PS00463">
    <property type="entry name" value="ZN2_CY6_FUNGAL_1"/>
    <property type="match status" value="1"/>
</dbReference>
<dbReference type="GO" id="GO:0000976">
    <property type="term" value="F:transcription cis-regulatory region binding"/>
    <property type="evidence" value="ECO:0007669"/>
    <property type="project" value="TreeGrafter"/>
</dbReference>
<protein>
    <recommendedName>
        <fullName evidence="7">Zn(2)-C6 fungal-type domain-containing protein</fullName>
    </recommendedName>
</protein>
<keyword evidence="3" id="KW-0238">DNA-binding</keyword>
<feature type="compositionally biased region" description="Polar residues" evidence="6">
    <location>
        <begin position="120"/>
        <end position="133"/>
    </location>
</feature>
<proteinExistence type="predicted"/>
<dbReference type="InterPro" id="IPR036864">
    <property type="entry name" value="Zn2-C6_fun-type_DNA-bd_sf"/>
</dbReference>
<dbReference type="PANTHER" id="PTHR37534:SF25">
    <property type="entry name" value="ZN(II)2CYS6 TRANSCRIPTION FACTOR (EUROFUNG)"/>
    <property type="match status" value="1"/>
</dbReference>
<feature type="region of interest" description="Disordered" evidence="6">
    <location>
        <begin position="103"/>
        <end position="147"/>
    </location>
</feature>
<dbReference type="InterPro" id="IPR001138">
    <property type="entry name" value="Zn2Cys6_DnaBD"/>
</dbReference>
<name>A0A9W9N8U9_9EURO</name>
<dbReference type="EMBL" id="JAPQKR010000005">
    <property type="protein sequence ID" value="KAJ5215382.1"/>
    <property type="molecule type" value="Genomic_DNA"/>
</dbReference>
<dbReference type="GeneID" id="83176152"/>
<dbReference type="CDD" id="cd00067">
    <property type="entry name" value="GAL4"/>
    <property type="match status" value="1"/>
</dbReference>
<keyword evidence="9" id="KW-1185">Reference proteome</keyword>
<keyword evidence="2" id="KW-0805">Transcription regulation</keyword>
<dbReference type="SUPFAM" id="SSF57701">
    <property type="entry name" value="Zn2/Cys6 DNA-binding domain"/>
    <property type="match status" value="1"/>
</dbReference>
<dbReference type="Proteomes" id="UP001150904">
    <property type="component" value="Unassembled WGS sequence"/>
</dbReference>
<feature type="domain" description="Zn(2)-C6 fungal-type" evidence="7">
    <location>
        <begin position="6"/>
        <end position="36"/>
    </location>
</feature>
<keyword evidence="4" id="KW-0804">Transcription</keyword>
<evidence type="ECO:0000259" key="7">
    <source>
        <dbReference type="PROSITE" id="PS00463"/>
    </source>
</evidence>
<evidence type="ECO:0000256" key="2">
    <source>
        <dbReference type="ARBA" id="ARBA00023015"/>
    </source>
</evidence>
<dbReference type="Pfam" id="PF11951">
    <property type="entry name" value="Fungal_trans_2"/>
    <property type="match status" value="1"/>
</dbReference>
<reference evidence="8" key="1">
    <citation type="submission" date="2022-12" db="EMBL/GenBank/DDBJ databases">
        <authorList>
            <person name="Petersen C."/>
        </authorList>
    </citation>
    <scope>NUCLEOTIDE SEQUENCE</scope>
    <source>
        <strain evidence="8">IBT 15544</strain>
    </source>
</reference>
<dbReference type="InterPro" id="IPR021858">
    <property type="entry name" value="Fun_TF"/>
</dbReference>
<evidence type="ECO:0000313" key="9">
    <source>
        <dbReference type="Proteomes" id="UP001150904"/>
    </source>
</evidence>
<comment type="subcellular location">
    <subcellularLocation>
        <location evidence="1">Nucleus</location>
    </subcellularLocation>
</comment>
<dbReference type="Gene3D" id="4.10.240.10">
    <property type="entry name" value="Zn(2)-C6 fungal-type DNA-binding domain"/>
    <property type="match status" value="1"/>
</dbReference>
<sequence>MRVGKGCDRCRHRHIRCVIPAGASACTPCARLGRVCHLDPRFQFKAVHHVYQKINGSSARFDFVWGQEQVWVDVSRPVTFINEASDEWEGDDLVHEKDLPSTAKILAPNDSPGQRRETQSEVTSGDGSYSSNKHALELPNTRSPLAPCPEKAPQLSLREASLIRCFIQKIAPWADICDPQSHFSTVVPRHAMEVPMVLKAVLALAARHDAILNMTSDWEASSYHGQCLELLITALDRPEHAYDENLLLTVVILRIYEELENNTDEKFHLLGSSRLINLMSRSASSGGMAEAVSWQFLRQAIYASIVQYQHFQLDLRNYERSSMFQRDDDAAFANMIIFHCAHIIQLCRHFPEQTVEGSAWHRVAGAVDEWHGKKPMTWQPIRYQVPDVAANRPFPEIWMMSAPAVVGMQYYHTARIFLTLTDPQSLPMNDYARVRFRHQAEVICV</sequence>
<dbReference type="AlphaFoldDB" id="A0A9W9N8U9"/>
<dbReference type="SMART" id="SM00066">
    <property type="entry name" value="GAL4"/>
    <property type="match status" value="1"/>
</dbReference>